<evidence type="ECO:0000256" key="1">
    <source>
        <dbReference type="ARBA" id="ARBA00022527"/>
    </source>
</evidence>
<feature type="domain" description="Protein kinase" evidence="7">
    <location>
        <begin position="1"/>
        <end position="297"/>
    </location>
</feature>
<name>A0AAE0ELX3_9CHLO</name>
<dbReference type="Pfam" id="PF00069">
    <property type="entry name" value="Pkinase"/>
    <property type="match status" value="1"/>
</dbReference>
<dbReference type="PROSITE" id="PS50011">
    <property type="entry name" value="PROTEIN_KINASE_DOM"/>
    <property type="match status" value="1"/>
</dbReference>
<dbReference type="InterPro" id="IPR000719">
    <property type="entry name" value="Prot_kinase_dom"/>
</dbReference>
<dbReference type="AlphaFoldDB" id="A0AAE0ELX3"/>
<evidence type="ECO:0000256" key="3">
    <source>
        <dbReference type="ARBA" id="ARBA00022741"/>
    </source>
</evidence>
<protein>
    <recommendedName>
        <fullName evidence="7">Protein kinase domain-containing protein</fullName>
    </recommendedName>
</protein>
<evidence type="ECO:0000256" key="6">
    <source>
        <dbReference type="SAM" id="MobiDB-lite"/>
    </source>
</evidence>
<dbReference type="PANTHER" id="PTHR24345">
    <property type="entry name" value="SERINE/THREONINE-PROTEIN KINASE PLK"/>
    <property type="match status" value="1"/>
</dbReference>
<evidence type="ECO:0000259" key="7">
    <source>
        <dbReference type="PROSITE" id="PS50011"/>
    </source>
</evidence>
<evidence type="ECO:0000313" key="9">
    <source>
        <dbReference type="Proteomes" id="UP001190700"/>
    </source>
</evidence>
<keyword evidence="4" id="KW-0418">Kinase</keyword>
<keyword evidence="5" id="KW-0067">ATP-binding</keyword>
<feature type="compositionally biased region" description="Basic and acidic residues" evidence="6">
    <location>
        <begin position="496"/>
        <end position="511"/>
    </location>
</feature>
<comment type="caution">
    <text evidence="8">The sequence shown here is derived from an EMBL/GenBank/DDBJ whole genome shotgun (WGS) entry which is preliminary data.</text>
</comment>
<evidence type="ECO:0000256" key="2">
    <source>
        <dbReference type="ARBA" id="ARBA00022679"/>
    </source>
</evidence>
<dbReference type="PANTHER" id="PTHR24345:SF91">
    <property type="entry name" value="SERINE_THREONINE-PROTEIN KINASE PLK4"/>
    <property type="match status" value="1"/>
</dbReference>
<accession>A0AAE0ELX3</accession>
<dbReference type="GO" id="GO:0005524">
    <property type="term" value="F:ATP binding"/>
    <property type="evidence" value="ECO:0007669"/>
    <property type="project" value="UniProtKB-KW"/>
</dbReference>
<keyword evidence="9" id="KW-1185">Reference proteome</keyword>
<dbReference type="GO" id="GO:0004674">
    <property type="term" value="F:protein serine/threonine kinase activity"/>
    <property type="evidence" value="ECO:0007669"/>
    <property type="project" value="UniProtKB-KW"/>
</dbReference>
<dbReference type="EMBL" id="LGRX02035741">
    <property type="protein sequence ID" value="KAK3233348.1"/>
    <property type="molecule type" value="Genomic_DNA"/>
</dbReference>
<dbReference type="InterPro" id="IPR008271">
    <property type="entry name" value="Ser/Thr_kinase_AS"/>
</dbReference>
<evidence type="ECO:0000313" key="8">
    <source>
        <dbReference type="EMBL" id="KAK3233348.1"/>
    </source>
</evidence>
<dbReference type="Gene3D" id="1.10.510.10">
    <property type="entry name" value="Transferase(Phosphotransferase) domain 1"/>
    <property type="match status" value="1"/>
</dbReference>
<proteinExistence type="predicted"/>
<keyword evidence="1" id="KW-0723">Serine/threonine-protein kinase</keyword>
<dbReference type="PROSITE" id="PS00108">
    <property type="entry name" value="PROTEIN_KINASE_ST"/>
    <property type="match status" value="1"/>
</dbReference>
<evidence type="ECO:0000256" key="5">
    <source>
        <dbReference type="ARBA" id="ARBA00022840"/>
    </source>
</evidence>
<evidence type="ECO:0000256" key="4">
    <source>
        <dbReference type="ARBA" id="ARBA00022777"/>
    </source>
</evidence>
<dbReference type="GO" id="GO:0005634">
    <property type="term" value="C:nucleus"/>
    <property type="evidence" value="ECO:0007669"/>
    <property type="project" value="TreeGrafter"/>
</dbReference>
<gene>
    <name evidence="8" type="ORF">CYMTET_56346</name>
</gene>
<keyword evidence="3" id="KW-0547">Nucleotide-binding</keyword>
<dbReference type="SUPFAM" id="SSF56112">
    <property type="entry name" value="Protein kinase-like (PK-like)"/>
    <property type="match status" value="1"/>
</dbReference>
<feature type="region of interest" description="Disordered" evidence="6">
    <location>
        <begin position="487"/>
        <end position="519"/>
    </location>
</feature>
<dbReference type="InterPro" id="IPR011009">
    <property type="entry name" value="Kinase-like_dom_sf"/>
</dbReference>
<dbReference type="Proteomes" id="UP001190700">
    <property type="component" value="Unassembled WGS sequence"/>
</dbReference>
<keyword evidence="2" id="KW-0808">Transferase</keyword>
<reference evidence="8 9" key="1">
    <citation type="journal article" date="2015" name="Genome Biol. Evol.">
        <title>Comparative Genomics of a Bacterivorous Green Alga Reveals Evolutionary Causalities and Consequences of Phago-Mixotrophic Mode of Nutrition.</title>
        <authorList>
            <person name="Burns J.A."/>
            <person name="Paasch A."/>
            <person name="Narechania A."/>
            <person name="Kim E."/>
        </authorList>
    </citation>
    <scope>NUCLEOTIDE SEQUENCE [LARGE SCALE GENOMIC DNA]</scope>
    <source>
        <strain evidence="8 9">PLY_AMNH</strain>
    </source>
</reference>
<organism evidence="8 9">
    <name type="scientific">Cymbomonas tetramitiformis</name>
    <dbReference type="NCBI Taxonomy" id="36881"/>
    <lineage>
        <taxon>Eukaryota</taxon>
        <taxon>Viridiplantae</taxon>
        <taxon>Chlorophyta</taxon>
        <taxon>Pyramimonadophyceae</taxon>
        <taxon>Pyramimonadales</taxon>
        <taxon>Pyramimonadaceae</taxon>
        <taxon>Cymbomonas</taxon>
    </lineage>
</organism>
<sequence length="942" mass="106767">MEVERILQFNLEHENLVEIKGTFKNAIARNAAGAEITVSGVVMEYCAGGDLFSLVMHTKQGIRCFDERMARHLMHKILKGVSVLHNHSVYHRDLKPENILFNHNFDVKLADFGFNIYAPPTKEGLAVAKSTHTPTGHRQWRVGTVEYTAPELLIDPDDMKYDASKVDVWSLGMILLVMLGADKFGILKLPGQAPCVRMPFSRYDHAFDWDIYNNCTYPPPYDLPRSVPSLLYLLEDPGERFTGTLRNSEDVPKNDTFWKQFPDLRLGDSVKDLLNRMLCKSSEKRIVLSEIINHDWMLEHDLPSAEAIREELLQRSKKSFEAGIPQATYLPRQRQELGSSIHAVHQEQRYGGGGSQGLVFPHDKTMQEGTLLVSCGSAFGVSAATIFSGLSQFLFSHGLVESDKEYDALRLTACSVTEKKELIPQFHLKVFVAGGNSKSKEIPKDGDPVGDVMVFLESRKGADRFPYWKGKIRMWCEVTGVHVSEGNSAKPVKKRSHEEMQGAGEKPESLPKRASSGGANPEKLATFSGMNWLQDLVTFADYWPPCCNDEKLLSQRLWVVLLENLPGRDSCGKNDFVYFFLSYAKIPTTQVVSAWCLVMGADSDQVHMRLGEFTQAHYIILRSCEGRNIGSNHMFPVRNYNDTVRIERPIEGHNFGSKSNPLSYAIFTYLFRPLLEGARKPGFMDLPEECRGKRVVYKKVTPILVLCKTARSPFDPTGSFDYNVDYTQPADPNEDKFQLCNFCSPPDDKTGSMCYPKREDDFIDCYMRPKMDLVVTDDMLEGSATVLQRECMKAFHDDQVVGARMVGIDWEAVRRQLIETKRKTGSRGGWHIALPKGYVVGYQFSAGLLKSVLAQVKIEFRPGVEVYYMASNKRSCLINDDDYLVSDVHIESNHTGQYPNTRYHPGWSWKYNTKTYQMQTLITRTIPMHTFEQTYAKMASLL</sequence>
<dbReference type="SMART" id="SM00220">
    <property type="entry name" value="S_TKc"/>
    <property type="match status" value="1"/>
</dbReference>